<evidence type="ECO:0000313" key="2">
    <source>
        <dbReference type="EMBL" id="RQG90561.1"/>
    </source>
</evidence>
<protein>
    <submittedName>
        <fullName evidence="2">Uncharacterized protein</fullName>
    </submittedName>
</protein>
<dbReference type="AlphaFoldDB" id="A0A3N6M5L2"/>
<feature type="compositionally biased region" description="Low complexity" evidence="1">
    <location>
        <begin position="53"/>
        <end position="78"/>
    </location>
</feature>
<dbReference type="RefSeq" id="WP_124197440.1">
    <property type="nucleotide sequence ID" value="NZ_REGA01000026.1"/>
</dbReference>
<sequence length="101" mass="10290">MRSTDTDCCTCVPEVATRSDPEGVHSSTTTSPTPTANSASVVADGPSESTEGTNPTSSAASATSNAPTAITTPPTAISGQRREDADSDGDLETPFLERRSD</sequence>
<dbReference type="Proteomes" id="UP000282323">
    <property type="component" value="Unassembled WGS sequence"/>
</dbReference>
<evidence type="ECO:0000256" key="1">
    <source>
        <dbReference type="SAM" id="MobiDB-lite"/>
    </source>
</evidence>
<gene>
    <name evidence="2" type="ORF">EA473_20640</name>
</gene>
<accession>A0A3N6M5L2</accession>
<keyword evidence="3" id="KW-1185">Reference proteome</keyword>
<feature type="region of interest" description="Disordered" evidence="1">
    <location>
        <begin position="1"/>
        <end position="101"/>
    </location>
</feature>
<dbReference type="EMBL" id="REGA01000026">
    <property type="protein sequence ID" value="RQG90561.1"/>
    <property type="molecule type" value="Genomic_DNA"/>
</dbReference>
<name>A0A3N6M5L2_NATCH</name>
<reference evidence="2 3" key="1">
    <citation type="submission" date="2018-10" db="EMBL/GenBank/DDBJ databases">
        <title>Natrarchaeobius chitinivorans gen. nov., sp. nov., and Natrarchaeobius haloalkaliphilus sp. nov., alkaliphilic, chitin-utilizing haloarchaea from hypersaline alkaline lakes.</title>
        <authorList>
            <person name="Sorokin D.Y."/>
            <person name="Elcheninov A.G."/>
            <person name="Kostrikina N.A."/>
            <person name="Bale N.J."/>
            <person name="Sinninghe Damste J.S."/>
            <person name="Khijniak T.V."/>
            <person name="Kublanov I.V."/>
            <person name="Toshchakov S.V."/>
        </authorList>
    </citation>
    <scope>NUCLEOTIDE SEQUENCE [LARGE SCALE GENOMIC DNA]</scope>
    <source>
        <strain evidence="2 3">AArcht4T</strain>
    </source>
</reference>
<proteinExistence type="predicted"/>
<comment type="caution">
    <text evidence="2">The sequence shown here is derived from an EMBL/GenBank/DDBJ whole genome shotgun (WGS) entry which is preliminary data.</text>
</comment>
<feature type="compositionally biased region" description="Low complexity" evidence="1">
    <location>
        <begin position="26"/>
        <end position="40"/>
    </location>
</feature>
<organism evidence="2 3">
    <name type="scientific">Natrarchaeobius chitinivorans</name>
    <dbReference type="NCBI Taxonomy" id="1679083"/>
    <lineage>
        <taxon>Archaea</taxon>
        <taxon>Methanobacteriati</taxon>
        <taxon>Methanobacteriota</taxon>
        <taxon>Stenosarchaea group</taxon>
        <taxon>Halobacteria</taxon>
        <taxon>Halobacteriales</taxon>
        <taxon>Natrialbaceae</taxon>
        <taxon>Natrarchaeobius</taxon>
    </lineage>
</organism>
<evidence type="ECO:0000313" key="3">
    <source>
        <dbReference type="Proteomes" id="UP000282323"/>
    </source>
</evidence>